<dbReference type="OrthoDB" id="27885at2157"/>
<dbReference type="eggNOG" id="arCOG00381">
    <property type="taxonomic scope" value="Archaea"/>
</dbReference>
<dbReference type="EMBL" id="CP001687">
    <property type="protein sequence ID" value="ACV11603.1"/>
    <property type="molecule type" value="Genomic_DNA"/>
</dbReference>
<feature type="compositionally biased region" description="Low complexity" evidence="1">
    <location>
        <begin position="222"/>
        <end position="255"/>
    </location>
</feature>
<evidence type="ECO:0008006" key="6">
    <source>
        <dbReference type="Google" id="ProtNLM"/>
    </source>
</evidence>
<dbReference type="InterPro" id="IPR055769">
    <property type="entry name" value="DUF7345"/>
</dbReference>
<evidence type="ECO:0000259" key="2">
    <source>
        <dbReference type="Pfam" id="PF24034"/>
    </source>
</evidence>
<dbReference type="STRING" id="519442.Huta_1427"/>
<dbReference type="HOGENOM" id="CLU_048695_1_0_2"/>
<dbReference type="KEGG" id="hut:Huta_1427"/>
<dbReference type="RefSeq" id="WP_015789177.1">
    <property type="nucleotide sequence ID" value="NC_013158.1"/>
</dbReference>
<accession>C7NNS8</accession>
<keyword evidence="5" id="KW-1185">Reference proteome</keyword>
<evidence type="ECO:0000256" key="1">
    <source>
        <dbReference type="SAM" id="MobiDB-lite"/>
    </source>
</evidence>
<feature type="region of interest" description="Disordered" evidence="1">
    <location>
        <begin position="288"/>
        <end position="375"/>
    </location>
</feature>
<proteinExistence type="predicted"/>
<dbReference type="Pfam" id="PF24034">
    <property type="entry name" value="DUF7343"/>
    <property type="match status" value="1"/>
</dbReference>
<evidence type="ECO:0000259" key="3">
    <source>
        <dbReference type="Pfam" id="PF24036"/>
    </source>
</evidence>
<organism evidence="4 5">
    <name type="scientific">Halorhabdus utahensis (strain DSM 12940 / JCM 11049 / AX-2)</name>
    <dbReference type="NCBI Taxonomy" id="519442"/>
    <lineage>
        <taxon>Archaea</taxon>
        <taxon>Methanobacteriati</taxon>
        <taxon>Methanobacteriota</taxon>
        <taxon>Stenosarchaea group</taxon>
        <taxon>Halobacteria</taxon>
        <taxon>Halobacteriales</taxon>
        <taxon>Haloarculaceae</taxon>
        <taxon>Halorhabdus</taxon>
    </lineage>
</organism>
<dbReference type="Pfam" id="PF24036">
    <property type="entry name" value="DUF7345"/>
    <property type="match status" value="1"/>
</dbReference>
<dbReference type="AlphaFoldDB" id="C7NNS8"/>
<dbReference type="GeneID" id="8383706"/>
<sequence>MSPSVRVVAALLALLTIFGGSAVVVAQPGGPASGSMADVSTAETLNASTTIWIELGEGGDAHWNVSMVATLPDQAAVDSFRDLATSFRANESDVLPTATFRRYVRLADNSTSRDMQLTDVERNATLGNGTGRLELSFTWEKFGRRDGSTVHVAAAFTGPDGLWLKGLTADQQLVVAVPESFDITSAPKGYTNRTIRWDGPTTFQPADFEITYDVNPTPPDTPTRTAGPTTPTATPTPTTPTTEPTTSTETTVTGPSQGGGISPVAIIVALVAVIAGGVYLSRHGDLLPSSSAADDDGATARTDGDDQPDGSPPGDSGTTAESGEDTATESGGDTATESGGDATTEAGGDTATESGGDVDSETSGTEDDQPPLDGELLSDEEYVEALIDRNGGRMKQANIVTETGWSNAKVSQLLSAMAEAGRVEKLRIGRENLISLPDDDGDGD</sequence>
<feature type="region of interest" description="Disordered" evidence="1">
    <location>
        <begin position="210"/>
        <end position="259"/>
    </location>
</feature>
<evidence type="ECO:0000313" key="4">
    <source>
        <dbReference type="EMBL" id="ACV11603.1"/>
    </source>
</evidence>
<gene>
    <name evidence="4" type="ordered locus">Huta_1427</name>
</gene>
<feature type="domain" description="DUF7343" evidence="2">
    <location>
        <begin position="376"/>
        <end position="437"/>
    </location>
</feature>
<dbReference type="InterPro" id="IPR055767">
    <property type="entry name" value="DUF7343"/>
</dbReference>
<protein>
    <recommendedName>
        <fullName evidence="6">HTH iclR-type domain-containing protein</fullName>
    </recommendedName>
</protein>
<feature type="domain" description="DUF7345" evidence="3">
    <location>
        <begin position="53"/>
        <end position="180"/>
    </location>
</feature>
<feature type="compositionally biased region" description="Acidic residues" evidence="1">
    <location>
        <begin position="356"/>
        <end position="375"/>
    </location>
</feature>
<reference evidence="4 5" key="1">
    <citation type="journal article" date="2009" name="Stand. Genomic Sci.">
        <title>Complete genome sequence of Halorhabdus utahensis type strain (AX-2).</title>
        <authorList>
            <person name="Anderson I."/>
            <person name="Tindall B.J."/>
            <person name="Pomrenke H."/>
            <person name="Goker M."/>
            <person name="Lapidus A."/>
            <person name="Nolan M."/>
            <person name="Copeland A."/>
            <person name="Glavina Del Rio T."/>
            <person name="Chen F."/>
            <person name="Tice H."/>
            <person name="Cheng J.F."/>
            <person name="Lucas S."/>
            <person name="Chertkov O."/>
            <person name="Bruce D."/>
            <person name="Brettin T."/>
            <person name="Detter J.C."/>
            <person name="Han C."/>
            <person name="Goodwin L."/>
            <person name="Land M."/>
            <person name="Hauser L."/>
            <person name="Chang Y.J."/>
            <person name="Jeffries C.D."/>
            <person name="Pitluck S."/>
            <person name="Pati A."/>
            <person name="Mavromatis K."/>
            <person name="Ivanova N."/>
            <person name="Ovchinnikova G."/>
            <person name="Chen A."/>
            <person name="Palaniappan K."/>
            <person name="Chain P."/>
            <person name="Rohde M."/>
            <person name="Bristow J."/>
            <person name="Eisen J.A."/>
            <person name="Markowitz V."/>
            <person name="Hugenholtz P."/>
            <person name="Kyrpides N.C."/>
            <person name="Klenk H.P."/>
        </authorList>
    </citation>
    <scope>NUCLEOTIDE SEQUENCE [LARGE SCALE GENOMIC DNA]</scope>
    <source>
        <strain evidence="5">DSM 12940 / JCM 11049 / AX-2</strain>
    </source>
</reference>
<name>C7NNS8_HALUD</name>
<dbReference type="Proteomes" id="UP000002071">
    <property type="component" value="Chromosome"/>
</dbReference>
<feature type="compositionally biased region" description="Low complexity" evidence="1">
    <location>
        <begin position="328"/>
        <end position="355"/>
    </location>
</feature>
<evidence type="ECO:0000313" key="5">
    <source>
        <dbReference type="Proteomes" id="UP000002071"/>
    </source>
</evidence>